<proteinExistence type="predicted"/>
<gene>
    <name evidence="4" type="ORF">APR03_000566</name>
</gene>
<dbReference type="InterPro" id="IPR000683">
    <property type="entry name" value="Gfo/Idh/MocA-like_OxRdtase_N"/>
</dbReference>
<dbReference type="Gene3D" id="3.30.360.10">
    <property type="entry name" value="Dihydrodipicolinate Reductase, domain 2"/>
    <property type="match status" value="1"/>
</dbReference>
<dbReference type="RefSeq" id="WP_253832542.1">
    <property type="nucleotide sequence ID" value="NZ_JAMTCS010000001.1"/>
</dbReference>
<evidence type="ECO:0000313" key="4">
    <source>
        <dbReference type="EMBL" id="MCP2263243.1"/>
    </source>
</evidence>
<evidence type="ECO:0000313" key="5">
    <source>
        <dbReference type="Proteomes" id="UP001139493"/>
    </source>
</evidence>
<dbReference type="AlphaFoldDB" id="A0A9X2G046"/>
<sequence>MLKIGIVGTGGIAGAHAEGYHRFAQECEVVALCDIVPGKAAGQRDRLGLPDARAYESIEELLAAEDLDLVSIATPPSTHAELAVTALRAGVDVLVEKPMAPSLQECDAMIAAAAEHGRVLSVVAQNRFRDDMATLKEVLDSGLAGPVSHVQVSSAWWRGTAYYDLWWRGTWESEGGGCTLNHAIHHLDLTLWMLGAPRAVTAVLTNAAHENAEVEDLSVAVLQYDRALAEVTSSVVHHGEEQAIVVQGRHASVAQPWKVVASAAQPNGFPAPGGDPERVERIEALAAARRPLDHVGHAGQIGDTLAAVRERRRPAVDGADGRRAVELVTAIYRAGIERRTVDLPLRPDDPYYRTGTLVERAPHFFEKTASVGDLPGAITVGGSNQEAAR</sequence>
<dbReference type="PANTHER" id="PTHR43249">
    <property type="entry name" value="UDP-N-ACETYL-2-AMINO-2-DEOXY-D-GLUCURONATE OXIDASE"/>
    <property type="match status" value="1"/>
</dbReference>
<dbReference type="InterPro" id="IPR036291">
    <property type="entry name" value="NAD(P)-bd_dom_sf"/>
</dbReference>
<feature type="domain" description="Gfo/Idh/MocA-like oxidoreductase N-terminal" evidence="2">
    <location>
        <begin position="2"/>
        <end position="122"/>
    </location>
</feature>
<accession>A0A9X2G046</accession>
<dbReference type="PANTHER" id="PTHR43249:SF1">
    <property type="entry name" value="D-GLUCOSIDE 3-DEHYDROGENASE"/>
    <property type="match status" value="1"/>
</dbReference>
<dbReference type="InterPro" id="IPR055170">
    <property type="entry name" value="GFO_IDH_MocA-like_dom"/>
</dbReference>
<organism evidence="4 5">
    <name type="scientific">Promicromonospora thailandica</name>
    <dbReference type="NCBI Taxonomy" id="765201"/>
    <lineage>
        <taxon>Bacteria</taxon>
        <taxon>Bacillati</taxon>
        <taxon>Actinomycetota</taxon>
        <taxon>Actinomycetes</taxon>
        <taxon>Micrococcales</taxon>
        <taxon>Promicromonosporaceae</taxon>
        <taxon>Promicromonospora</taxon>
    </lineage>
</organism>
<dbReference type="EMBL" id="JAMTCS010000001">
    <property type="protein sequence ID" value="MCP2263243.1"/>
    <property type="molecule type" value="Genomic_DNA"/>
</dbReference>
<reference evidence="4" key="1">
    <citation type="submission" date="2022-06" db="EMBL/GenBank/DDBJ databases">
        <title>Genomic Encyclopedia of Archaeal and Bacterial Type Strains, Phase II (KMG-II): from individual species to whole genera.</title>
        <authorList>
            <person name="Goeker M."/>
        </authorList>
    </citation>
    <scope>NUCLEOTIDE SEQUENCE</scope>
    <source>
        <strain evidence="4">DSM 26652</strain>
    </source>
</reference>
<comment type="caution">
    <text evidence="4">The sequence shown here is derived from an EMBL/GenBank/DDBJ whole genome shotgun (WGS) entry which is preliminary data.</text>
</comment>
<protein>
    <submittedName>
        <fullName evidence="4">Dehydrogenase</fullName>
    </submittedName>
</protein>
<dbReference type="Pfam" id="PF01408">
    <property type="entry name" value="GFO_IDH_MocA"/>
    <property type="match status" value="1"/>
</dbReference>
<keyword evidence="5" id="KW-1185">Reference proteome</keyword>
<name>A0A9X2G046_9MICO</name>
<dbReference type="InterPro" id="IPR052515">
    <property type="entry name" value="Gfo/Idh/MocA_Oxidoreductase"/>
</dbReference>
<dbReference type="Gene3D" id="3.40.50.720">
    <property type="entry name" value="NAD(P)-binding Rossmann-like Domain"/>
    <property type="match status" value="1"/>
</dbReference>
<feature type="domain" description="GFO/IDH/MocA-like oxidoreductase" evidence="3">
    <location>
        <begin position="133"/>
        <end position="253"/>
    </location>
</feature>
<dbReference type="GO" id="GO:0000166">
    <property type="term" value="F:nucleotide binding"/>
    <property type="evidence" value="ECO:0007669"/>
    <property type="project" value="InterPro"/>
</dbReference>
<evidence type="ECO:0000259" key="2">
    <source>
        <dbReference type="Pfam" id="PF01408"/>
    </source>
</evidence>
<dbReference type="Proteomes" id="UP001139493">
    <property type="component" value="Unassembled WGS sequence"/>
</dbReference>
<evidence type="ECO:0000259" key="3">
    <source>
        <dbReference type="Pfam" id="PF22725"/>
    </source>
</evidence>
<dbReference type="SUPFAM" id="SSF55347">
    <property type="entry name" value="Glyceraldehyde-3-phosphate dehydrogenase-like, C-terminal domain"/>
    <property type="match status" value="1"/>
</dbReference>
<dbReference type="SUPFAM" id="SSF51735">
    <property type="entry name" value="NAD(P)-binding Rossmann-fold domains"/>
    <property type="match status" value="1"/>
</dbReference>
<keyword evidence="1" id="KW-0520">NAD</keyword>
<evidence type="ECO:0000256" key="1">
    <source>
        <dbReference type="ARBA" id="ARBA00023027"/>
    </source>
</evidence>
<dbReference type="Pfam" id="PF22725">
    <property type="entry name" value="GFO_IDH_MocA_C3"/>
    <property type="match status" value="1"/>
</dbReference>